<name>X1V501_9ZZZZ</name>
<protein>
    <recommendedName>
        <fullName evidence="2">Bacterial type II secretion system protein E domain-containing protein</fullName>
    </recommendedName>
</protein>
<gene>
    <name evidence="1" type="ORF">S12H4_48826</name>
</gene>
<evidence type="ECO:0008006" key="2">
    <source>
        <dbReference type="Google" id="ProtNLM"/>
    </source>
</evidence>
<proteinExistence type="predicted"/>
<reference evidence="1" key="1">
    <citation type="journal article" date="2014" name="Front. Microbiol.">
        <title>High frequency of phylogenetically diverse reductive dehalogenase-homologous genes in deep subseafloor sedimentary metagenomes.</title>
        <authorList>
            <person name="Kawai M."/>
            <person name="Futagami T."/>
            <person name="Toyoda A."/>
            <person name="Takaki Y."/>
            <person name="Nishi S."/>
            <person name="Hori S."/>
            <person name="Arai W."/>
            <person name="Tsubouchi T."/>
            <person name="Morono Y."/>
            <person name="Uchiyama I."/>
            <person name="Ito T."/>
            <person name="Fujiyama A."/>
            <person name="Inagaki F."/>
            <person name="Takami H."/>
        </authorList>
    </citation>
    <scope>NUCLEOTIDE SEQUENCE</scope>
    <source>
        <strain evidence="1">Expedition CK06-06</strain>
    </source>
</reference>
<organism evidence="1">
    <name type="scientific">marine sediment metagenome</name>
    <dbReference type="NCBI Taxonomy" id="412755"/>
    <lineage>
        <taxon>unclassified sequences</taxon>
        <taxon>metagenomes</taxon>
        <taxon>ecological metagenomes</taxon>
    </lineage>
</organism>
<sequence>NRIYEIPNIIETSRRLGMQSLDNSIADMYFKGFIDREEAIGRSSNPGRMDKTLTPAEQFEVIQAPE</sequence>
<feature type="non-terminal residue" evidence="1">
    <location>
        <position position="1"/>
    </location>
</feature>
<comment type="caution">
    <text evidence="1">The sequence shown here is derived from an EMBL/GenBank/DDBJ whole genome shotgun (WGS) entry which is preliminary data.</text>
</comment>
<dbReference type="AlphaFoldDB" id="X1V501"/>
<evidence type="ECO:0000313" key="1">
    <source>
        <dbReference type="EMBL" id="GAJ07231.1"/>
    </source>
</evidence>
<accession>X1V501</accession>
<dbReference type="EMBL" id="BARW01030557">
    <property type="protein sequence ID" value="GAJ07231.1"/>
    <property type="molecule type" value="Genomic_DNA"/>
</dbReference>